<evidence type="ECO:0000313" key="1">
    <source>
        <dbReference type="EMBL" id="NIH80450.1"/>
    </source>
</evidence>
<accession>A0ABX0SYQ4</accession>
<sequence>MVTKLRSRLRRLREHRPVWQDADDLDNLAFDAPRESLAGHRDCPLGTQCEGCGAADDLRVVTSVFSRTDGYDVACATVCPRCAGRPFLFLLSDWERQRAFDAHSTHLPRDERM</sequence>
<dbReference type="RefSeq" id="WP_167114699.1">
    <property type="nucleotide sequence ID" value="NZ_JAANOU010000001.1"/>
</dbReference>
<reference evidence="1 2" key="1">
    <citation type="submission" date="2020-03" db="EMBL/GenBank/DDBJ databases">
        <title>Sequencing the genomes of 1000 actinobacteria strains.</title>
        <authorList>
            <person name="Klenk H.-P."/>
        </authorList>
    </citation>
    <scope>NUCLEOTIDE SEQUENCE [LARGE SCALE GENOMIC DNA]</scope>
    <source>
        <strain evidence="1 2">DSM 45668</strain>
    </source>
</reference>
<keyword evidence="2" id="KW-1185">Reference proteome</keyword>
<dbReference type="EMBL" id="JAANOU010000001">
    <property type="protein sequence ID" value="NIH80450.1"/>
    <property type="molecule type" value="Genomic_DNA"/>
</dbReference>
<proteinExistence type="predicted"/>
<dbReference type="Proteomes" id="UP000754495">
    <property type="component" value="Unassembled WGS sequence"/>
</dbReference>
<name>A0ABX0SYQ4_9PSEU</name>
<gene>
    <name evidence="1" type="ORF">FHX46_002980</name>
</gene>
<evidence type="ECO:0000313" key="2">
    <source>
        <dbReference type="Proteomes" id="UP000754495"/>
    </source>
</evidence>
<organism evidence="1 2">
    <name type="scientific">Amycolatopsis viridis</name>
    <dbReference type="NCBI Taxonomy" id="185678"/>
    <lineage>
        <taxon>Bacteria</taxon>
        <taxon>Bacillati</taxon>
        <taxon>Actinomycetota</taxon>
        <taxon>Actinomycetes</taxon>
        <taxon>Pseudonocardiales</taxon>
        <taxon>Pseudonocardiaceae</taxon>
        <taxon>Amycolatopsis</taxon>
    </lineage>
</organism>
<protein>
    <submittedName>
        <fullName evidence="1">Uncharacterized protein</fullName>
    </submittedName>
</protein>
<comment type="caution">
    <text evidence="1">The sequence shown here is derived from an EMBL/GenBank/DDBJ whole genome shotgun (WGS) entry which is preliminary data.</text>
</comment>